<gene>
    <name evidence="2" type="ORF">UFOPK1843_00063</name>
</gene>
<organism evidence="2">
    <name type="scientific">freshwater metagenome</name>
    <dbReference type="NCBI Taxonomy" id="449393"/>
    <lineage>
        <taxon>unclassified sequences</taxon>
        <taxon>metagenomes</taxon>
        <taxon>ecological metagenomes</taxon>
    </lineage>
</organism>
<dbReference type="Pfam" id="PF00425">
    <property type="entry name" value="Chorismate_bind"/>
    <property type="match status" value="1"/>
</dbReference>
<dbReference type="EMBL" id="CAEZUR010000003">
    <property type="protein sequence ID" value="CAB4599915.1"/>
    <property type="molecule type" value="Genomic_DNA"/>
</dbReference>
<dbReference type="GO" id="GO:0009396">
    <property type="term" value="P:folic acid-containing compound biosynthetic process"/>
    <property type="evidence" value="ECO:0007669"/>
    <property type="project" value="InterPro"/>
</dbReference>
<dbReference type="GO" id="GO:0046820">
    <property type="term" value="F:4-amino-4-deoxychorismate synthase activity"/>
    <property type="evidence" value="ECO:0007669"/>
    <property type="project" value="TreeGrafter"/>
</dbReference>
<evidence type="ECO:0000259" key="1">
    <source>
        <dbReference type="Pfam" id="PF00425"/>
    </source>
</evidence>
<dbReference type="GO" id="GO:0005737">
    <property type="term" value="C:cytoplasm"/>
    <property type="evidence" value="ECO:0007669"/>
    <property type="project" value="TreeGrafter"/>
</dbReference>
<dbReference type="Gene3D" id="3.60.120.10">
    <property type="entry name" value="Anthranilate synthase"/>
    <property type="match status" value="1"/>
</dbReference>
<dbReference type="InterPro" id="IPR005802">
    <property type="entry name" value="ADC_synth_comp_1"/>
</dbReference>
<dbReference type="InterPro" id="IPR015890">
    <property type="entry name" value="Chorismate_C"/>
</dbReference>
<feature type="domain" description="Chorismate-utilising enzyme C-terminal" evidence="1">
    <location>
        <begin position="158"/>
        <end position="412"/>
    </location>
</feature>
<dbReference type="AlphaFoldDB" id="A0A6J6GM22"/>
<protein>
    <submittedName>
        <fullName evidence="2">Unannotated protein</fullName>
    </submittedName>
</protein>
<sequence length="427" mass="46835">MQLHVESLRGWVSPTNAFIALFSEAKNSFWLDREFSESNRFSVIGTGEEIAFSDFESLRNNLATLDDFDLPFSFRPGLVGWLDFELAGPRFMRVESAMVFDHENRHLYLIARSENEIRFRHWLDAALLRIGLIGGESLKYLHQTKKASITSVTPRHNDEAYLTLIEKAQDHIAAGDVYQLCLTNQYRIEGEADPLSTFIELRENNPAPYAGFFKFGETVLVSSSPEQFIAVSQTGEVSSKPIKGTRPRGADAETDLLIIEELRNNVKERAENLMIVDLMRNDLAKVCEPDSVSVPKLFDVESYATVHQLVSTVTGTLTQGNDAISALSAAFPGGSMTGAPKLRAIEIIGELEAGQRGVYSGVVGYLSDNGSADFGMVIRSLVFEGGQITLGVGGGITIDSEPVAELAETKLKALALLKALKASHLLA</sequence>
<evidence type="ECO:0000313" key="2">
    <source>
        <dbReference type="EMBL" id="CAB4599915.1"/>
    </source>
</evidence>
<dbReference type="PRINTS" id="PR00095">
    <property type="entry name" value="ANTSNTHASEI"/>
</dbReference>
<dbReference type="SUPFAM" id="SSF56322">
    <property type="entry name" value="ADC synthase"/>
    <property type="match status" value="1"/>
</dbReference>
<dbReference type="GO" id="GO:0008153">
    <property type="term" value="P:4-aminobenzoate biosynthetic process"/>
    <property type="evidence" value="ECO:0007669"/>
    <property type="project" value="TreeGrafter"/>
</dbReference>
<name>A0A6J6GM22_9ZZZZ</name>
<proteinExistence type="predicted"/>
<reference evidence="2" key="1">
    <citation type="submission" date="2020-05" db="EMBL/GenBank/DDBJ databases">
        <authorList>
            <person name="Chiriac C."/>
            <person name="Salcher M."/>
            <person name="Ghai R."/>
            <person name="Kavagutti S V."/>
        </authorList>
    </citation>
    <scope>NUCLEOTIDE SEQUENCE</scope>
</reference>
<dbReference type="NCBIfam" id="TIGR00553">
    <property type="entry name" value="pabB"/>
    <property type="match status" value="1"/>
</dbReference>
<dbReference type="InterPro" id="IPR005801">
    <property type="entry name" value="ADC_synthase"/>
</dbReference>
<dbReference type="GO" id="GO:0000162">
    <property type="term" value="P:L-tryptophan biosynthetic process"/>
    <property type="evidence" value="ECO:0007669"/>
    <property type="project" value="TreeGrafter"/>
</dbReference>
<dbReference type="PANTHER" id="PTHR11236:SF18">
    <property type="entry name" value="AMINODEOXYCHORISMATE SYNTHASE"/>
    <property type="match status" value="1"/>
</dbReference>
<dbReference type="InterPro" id="IPR019999">
    <property type="entry name" value="Anth_synth_I-like"/>
</dbReference>
<dbReference type="PANTHER" id="PTHR11236">
    <property type="entry name" value="AMINOBENZOATE/ANTHRANILATE SYNTHASE"/>
    <property type="match status" value="1"/>
</dbReference>
<accession>A0A6J6GM22</accession>